<dbReference type="InterPro" id="IPR013096">
    <property type="entry name" value="Cupin_2"/>
</dbReference>
<reference evidence="3" key="1">
    <citation type="submission" date="2011-12" db="EMBL/GenBank/DDBJ databases">
        <title>Complete genome sequence of Streptomyces cattleya strain DSM 46488.</title>
        <authorList>
            <person name="Ou H.-Y."/>
            <person name="Li P."/>
            <person name="Zhao C."/>
            <person name="O'Hagan D."/>
            <person name="Deng Z."/>
        </authorList>
    </citation>
    <scope>NUCLEOTIDE SEQUENCE [LARGE SCALE GENOMIC DNA]</scope>
    <source>
        <strain evidence="3">ATCC 35852 / DSM 46488 / JCM 4925 / NBRC 14057 / NRRL 8057</strain>
    </source>
</reference>
<dbReference type="Pfam" id="PF07883">
    <property type="entry name" value="Cupin_2"/>
    <property type="match status" value="1"/>
</dbReference>
<dbReference type="OrthoDB" id="9791637at2"/>
<dbReference type="KEGG" id="sct:SCAT_2177"/>
<dbReference type="InterPro" id="IPR053146">
    <property type="entry name" value="QDO-like"/>
</dbReference>
<dbReference type="InterPro" id="IPR011051">
    <property type="entry name" value="RmlC_Cupin_sf"/>
</dbReference>
<dbReference type="RefSeq" id="WP_014142924.1">
    <property type="nucleotide sequence ID" value="NC_016111.1"/>
</dbReference>
<feature type="domain" description="Cupin type-2" evidence="1">
    <location>
        <begin position="43"/>
        <end position="112"/>
    </location>
</feature>
<protein>
    <recommendedName>
        <fullName evidence="1">Cupin type-2 domain-containing protein</fullName>
    </recommendedName>
</protein>
<sequence>MSFLPRGPVVVREAEAEVTGAAPVAVRLLADASATGGALSTQRVTLGPGAEGAVPHYHRGSAELFFVLDGALRVLTGEEVVAAGPGDVLVVPPRTAHAFAAAPDAGADVLVVLAPGVERFGYFRLLAQVADGRATRAELLASQDRFDNYFLHSDVWRADRERCGVSSGRGR</sequence>
<dbReference type="SUPFAM" id="SSF51182">
    <property type="entry name" value="RmlC-like cupins"/>
    <property type="match status" value="1"/>
</dbReference>
<accession>F8JWF4</accession>
<dbReference type="AlphaFoldDB" id="F8JWF4"/>
<dbReference type="PANTHER" id="PTHR36440:SF1">
    <property type="entry name" value="PUTATIVE (AFU_ORTHOLOGUE AFUA_8G07350)-RELATED"/>
    <property type="match status" value="1"/>
</dbReference>
<name>F8JWF4_STREN</name>
<proteinExistence type="predicted"/>
<dbReference type="Proteomes" id="UP000007842">
    <property type="component" value="Chromosome"/>
</dbReference>
<dbReference type="Gene3D" id="2.60.120.10">
    <property type="entry name" value="Jelly Rolls"/>
    <property type="match status" value="1"/>
</dbReference>
<evidence type="ECO:0000313" key="2">
    <source>
        <dbReference type="EMBL" id="AEW94531.1"/>
    </source>
</evidence>
<dbReference type="PATRIC" id="fig|1003195.11.peg.3693"/>
<dbReference type="eggNOG" id="COG1917">
    <property type="taxonomic scope" value="Bacteria"/>
</dbReference>
<dbReference type="InterPro" id="IPR014710">
    <property type="entry name" value="RmlC-like_jellyroll"/>
</dbReference>
<dbReference type="EMBL" id="CP003219">
    <property type="protein sequence ID" value="AEW94531.1"/>
    <property type="molecule type" value="Genomic_DNA"/>
</dbReference>
<organism evidence="2 3">
    <name type="scientific">Streptantibioticus cattleyicolor (strain ATCC 35852 / DSM 46488 / JCM 4925 / NBRC 14057 / NRRL 8057)</name>
    <name type="common">Streptomyces cattleya</name>
    <dbReference type="NCBI Taxonomy" id="1003195"/>
    <lineage>
        <taxon>Bacteria</taxon>
        <taxon>Bacillati</taxon>
        <taxon>Actinomycetota</taxon>
        <taxon>Actinomycetes</taxon>
        <taxon>Kitasatosporales</taxon>
        <taxon>Streptomycetaceae</taxon>
        <taxon>Streptantibioticus</taxon>
    </lineage>
</organism>
<dbReference type="KEGG" id="scy:SCATT_21600"/>
<gene>
    <name evidence="2" type="ordered locus">SCATT_21600</name>
</gene>
<dbReference type="STRING" id="1003195.SCATT_21600"/>
<accession>G8X296</accession>
<dbReference type="HOGENOM" id="CLU_103066_1_0_11"/>
<evidence type="ECO:0000259" key="1">
    <source>
        <dbReference type="Pfam" id="PF07883"/>
    </source>
</evidence>
<evidence type="ECO:0000313" key="3">
    <source>
        <dbReference type="Proteomes" id="UP000007842"/>
    </source>
</evidence>
<dbReference type="PANTHER" id="PTHR36440">
    <property type="entry name" value="PUTATIVE (AFU_ORTHOLOGUE AFUA_8G07350)-RELATED"/>
    <property type="match status" value="1"/>
</dbReference>
<keyword evidence="3" id="KW-1185">Reference proteome</keyword>